<gene>
    <name evidence="1" type="ORF">JFN88_12115</name>
</gene>
<dbReference type="EMBL" id="JAELUP010000065">
    <property type="protein sequence ID" value="MBJ6362010.1"/>
    <property type="molecule type" value="Genomic_DNA"/>
</dbReference>
<name>A0A934J3A6_9BACL</name>
<comment type="caution">
    <text evidence="1">The sequence shown here is derived from an EMBL/GenBank/DDBJ whole genome shotgun (WGS) entry which is preliminary data.</text>
</comment>
<organism evidence="1 2">
    <name type="scientific">Paenibacillus roseus</name>
    <dbReference type="NCBI Taxonomy" id="2798579"/>
    <lineage>
        <taxon>Bacteria</taxon>
        <taxon>Bacillati</taxon>
        <taxon>Bacillota</taxon>
        <taxon>Bacilli</taxon>
        <taxon>Bacillales</taxon>
        <taxon>Paenibacillaceae</taxon>
        <taxon>Paenibacillus</taxon>
    </lineage>
</organism>
<accession>A0A934J3A6</accession>
<dbReference type="Gene3D" id="2.60.120.400">
    <property type="entry name" value="Calcium-mediated lectin"/>
    <property type="match status" value="1"/>
</dbReference>
<evidence type="ECO:0000313" key="2">
    <source>
        <dbReference type="Proteomes" id="UP000640274"/>
    </source>
</evidence>
<proteinExistence type="predicted"/>
<sequence>MPTTAEKTLKDLLNSNSVSLALGPNKNNPIELDHTFELNIHPGFRLKLQFGFNAANENSIIIYNNELSEILKRDNRSNGNSDWISEKNTGPTPIRLFVTAWNLNPQNNQWRQSPYKVTSQSNGLSFIQLGFEDWTDNDYDDAVLLAQTIQ</sequence>
<keyword evidence="2" id="KW-1185">Reference proteome</keyword>
<protein>
    <submittedName>
        <fullName evidence="1">Uncharacterized protein</fullName>
    </submittedName>
</protein>
<evidence type="ECO:0000313" key="1">
    <source>
        <dbReference type="EMBL" id="MBJ6362010.1"/>
    </source>
</evidence>
<dbReference type="RefSeq" id="WP_199019560.1">
    <property type="nucleotide sequence ID" value="NZ_JAELUP010000065.1"/>
</dbReference>
<dbReference type="InterPro" id="IPR036684">
    <property type="entry name" value="Ca_lectin_sf"/>
</dbReference>
<dbReference type="Proteomes" id="UP000640274">
    <property type="component" value="Unassembled WGS sequence"/>
</dbReference>
<reference evidence="1" key="1">
    <citation type="submission" date="2020-12" db="EMBL/GenBank/DDBJ databases">
        <authorList>
            <person name="Huq M.A."/>
        </authorList>
    </citation>
    <scope>NUCLEOTIDE SEQUENCE</scope>
    <source>
        <strain evidence="1">MAHUQ-46</strain>
    </source>
</reference>
<dbReference type="AlphaFoldDB" id="A0A934J3A6"/>